<evidence type="ECO:0000256" key="1">
    <source>
        <dbReference type="SAM" id="Phobius"/>
    </source>
</evidence>
<organism evidence="2 3">
    <name type="scientific">Macrococcus carouselicus</name>
    <dbReference type="NCBI Taxonomy" id="69969"/>
    <lineage>
        <taxon>Bacteria</taxon>
        <taxon>Bacillati</taxon>
        <taxon>Bacillota</taxon>
        <taxon>Bacilli</taxon>
        <taxon>Bacillales</taxon>
        <taxon>Staphylococcaceae</taxon>
        <taxon>Macrococcus</taxon>
    </lineage>
</organism>
<evidence type="ECO:0000313" key="3">
    <source>
        <dbReference type="Proteomes" id="UP000295280"/>
    </source>
</evidence>
<protein>
    <submittedName>
        <fullName evidence="2">Uncharacterized protein</fullName>
    </submittedName>
</protein>
<accession>A0A9Q8CMF5</accession>
<evidence type="ECO:0000313" key="2">
    <source>
        <dbReference type="EMBL" id="TDM03759.1"/>
    </source>
</evidence>
<comment type="caution">
    <text evidence="2">The sequence shown here is derived from an EMBL/GenBank/DDBJ whole genome shotgun (WGS) entry which is preliminary data.</text>
</comment>
<dbReference type="AlphaFoldDB" id="A0A9Q8CMF5"/>
<dbReference type="OrthoDB" id="2390218at2"/>
<reference evidence="2 3" key="1">
    <citation type="submission" date="2019-01" db="EMBL/GenBank/DDBJ databases">
        <title>Draft genome sequences of the type strains of six Macrococcus species.</title>
        <authorList>
            <person name="Mazhar S."/>
            <person name="Altermann E."/>
            <person name="Hill C."/>
            <person name="Mcauliffe O."/>
        </authorList>
    </citation>
    <scope>NUCLEOTIDE SEQUENCE [LARGE SCALE GENOMIC DNA]</scope>
    <source>
        <strain evidence="2 3">ATCC 51828</strain>
    </source>
</reference>
<keyword evidence="1" id="KW-0472">Membrane</keyword>
<sequence>MMEFLYFPENKLEYIPAVFSLAVFMLLAYLTFRFFKNHASKEEEKMKAFEEDVLKRLEDKDLKNERRV</sequence>
<keyword evidence="1" id="KW-0812">Transmembrane</keyword>
<dbReference type="EMBL" id="SCWD01000001">
    <property type="protein sequence ID" value="TDM03759.1"/>
    <property type="molecule type" value="Genomic_DNA"/>
</dbReference>
<gene>
    <name evidence="2" type="ORF">ERX40_00935</name>
</gene>
<keyword evidence="1" id="KW-1133">Transmembrane helix</keyword>
<feature type="transmembrane region" description="Helical" evidence="1">
    <location>
        <begin position="14"/>
        <end position="35"/>
    </location>
</feature>
<proteinExistence type="predicted"/>
<dbReference type="Proteomes" id="UP000295280">
    <property type="component" value="Unassembled WGS sequence"/>
</dbReference>
<dbReference type="RefSeq" id="WP_133416622.1">
    <property type="nucleotide sequence ID" value="NZ_SCWD01000001.1"/>
</dbReference>
<name>A0A9Q8CMF5_9STAP</name>
<keyword evidence="3" id="KW-1185">Reference proteome</keyword>